<dbReference type="EMBL" id="CM042891">
    <property type="protein sequence ID" value="KAI4302091.1"/>
    <property type="molecule type" value="Genomic_DNA"/>
</dbReference>
<proteinExistence type="predicted"/>
<keyword evidence="2" id="KW-1185">Reference proteome</keyword>
<sequence length="233" mass="25981">MNSTSDHLLHELKQPGTPLIPSASTVASAILNSSTSPVEFVQMIEYHHKSSHVLPITDFQCLFVEQLDLFRGIVIFDALLSVYVRPAGSYVRDRLYLRQVILYPVASMMKGTDIVLMIGIFNVSAGLCTTKAVLSNSWRNIAEEVAESSTVVPMVKHLFVVRFLAAEFPSTEHNLPQHPSPGEAYALSHLESNMKSNKIWKFKKWKSASGNHKLSVVQRLNAINIVRSLAMAY</sequence>
<evidence type="ECO:0000313" key="2">
    <source>
        <dbReference type="Proteomes" id="UP001057402"/>
    </source>
</evidence>
<reference evidence="2" key="1">
    <citation type="journal article" date="2023" name="Front. Plant Sci.">
        <title>Chromosomal-level genome assembly of Melastoma candidum provides insights into trichome evolution.</title>
        <authorList>
            <person name="Zhong Y."/>
            <person name="Wu W."/>
            <person name="Sun C."/>
            <person name="Zou P."/>
            <person name="Liu Y."/>
            <person name="Dai S."/>
            <person name="Zhou R."/>
        </authorList>
    </citation>
    <scope>NUCLEOTIDE SEQUENCE [LARGE SCALE GENOMIC DNA]</scope>
</reference>
<name>A0ACB9KYL8_9MYRT</name>
<evidence type="ECO:0000313" key="1">
    <source>
        <dbReference type="EMBL" id="KAI4302091.1"/>
    </source>
</evidence>
<dbReference type="Proteomes" id="UP001057402">
    <property type="component" value="Chromosome 12"/>
</dbReference>
<organism evidence="1 2">
    <name type="scientific">Melastoma candidum</name>
    <dbReference type="NCBI Taxonomy" id="119954"/>
    <lineage>
        <taxon>Eukaryota</taxon>
        <taxon>Viridiplantae</taxon>
        <taxon>Streptophyta</taxon>
        <taxon>Embryophyta</taxon>
        <taxon>Tracheophyta</taxon>
        <taxon>Spermatophyta</taxon>
        <taxon>Magnoliopsida</taxon>
        <taxon>eudicotyledons</taxon>
        <taxon>Gunneridae</taxon>
        <taxon>Pentapetalae</taxon>
        <taxon>rosids</taxon>
        <taxon>malvids</taxon>
        <taxon>Myrtales</taxon>
        <taxon>Melastomataceae</taxon>
        <taxon>Melastomatoideae</taxon>
        <taxon>Melastomateae</taxon>
        <taxon>Melastoma</taxon>
    </lineage>
</organism>
<protein>
    <submittedName>
        <fullName evidence="1">Uncharacterized protein</fullName>
    </submittedName>
</protein>
<comment type="caution">
    <text evidence="1">The sequence shown here is derived from an EMBL/GenBank/DDBJ whole genome shotgun (WGS) entry which is preliminary data.</text>
</comment>
<accession>A0ACB9KYL8</accession>
<gene>
    <name evidence="1" type="ORF">MLD38_037878</name>
</gene>